<accession>A0A1A8VIB3</accession>
<dbReference type="Proteomes" id="UP000078546">
    <property type="component" value="Unassembled WGS sequence"/>
</dbReference>
<organism evidence="1 4">
    <name type="scientific">Plasmodium ovale curtisi</name>
    <dbReference type="NCBI Taxonomy" id="864141"/>
    <lineage>
        <taxon>Eukaryota</taxon>
        <taxon>Sar</taxon>
        <taxon>Alveolata</taxon>
        <taxon>Apicomplexa</taxon>
        <taxon>Aconoidasida</taxon>
        <taxon>Haemosporida</taxon>
        <taxon>Plasmodiidae</taxon>
        <taxon>Plasmodium</taxon>
        <taxon>Plasmodium (Plasmodium)</taxon>
    </lineage>
</organism>
<reference evidence="3 4" key="2">
    <citation type="submission" date="2016-05" db="EMBL/GenBank/DDBJ databases">
        <authorList>
            <person name="Naeem Raeece"/>
        </authorList>
    </citation>
    <scope>NUCLEOTIDE SEQUENCE [LARGE SCALE GENOMIC DNA]</scope>
</reference>
<dbReference type="EMBL" id="FLQV01000022">
    <property type="protein sequence ID" value="SBS80427.1"/>
    <property type="molecule type" value="Genomic_DNA"/>
</dbReference>
<evidence type="ECO:0000313" key="4">
    <source>
        <dbReference type="Proteomes" id="UP000078560"/>
    </source>
</evidence>
<reference evidence="1" key="1">
    <citation type="submission" date="2016-05" db="EMBL/GenBank/DDBJ databases">
        <authorList>
            <person name="Lavstsen T."/>
            <person name="Jespersen J.S."/>
        </authorList>
    </citation>
    <scope>NUCLEOTIDE SEQUENCE [LARGE SCALE GENOMIC DNA]</scope>
</reference>
<gene>
    <name evidence="2" type="ORF">POVCU1_000890</name>
    <name evidence="1" type="ORF">POVCU2_0000850</name>
</gene>
<evidence type="ECO:0000313" key="1">
    <source>
        <dbReference type="EMBL" id="SBS79899.1"/>
    </source>
</evidence>
<proteinExistence type="predicted"/>
<dbReference type="Proteomes" id="UP000078560">
    <property type="component" value="Unassembled WGS sequence"/>
</dbReference>
<name>A0A1A8VIB3_PLAOA</name>
<evidence type="ECO:0000313" key="3">
    <source>
        <dbReference type="Proteomes" id="UP000078546"/>
    </source>
</evidence>
<dbReference type="EMBL" id="FLQU01000009">
    <property type="protein sequence ID" value="SBS79899.1"/>
    <property type="molecule type" value="Genomic_DNA"/>
</dbReference>
<sequence length="104" mass="11846">MDMQLRTSKKGETLRSKVALWQSCQRCKSETGQSALKSCVAITFLISSFRMNSVHNLIFERLKGCRGVDGGFLKLEIKNGNVRRTLKNYAKHEAIQRERLGITK</sequence>
<dbReference type="AlphaFoldDB" id="A0A1A8VIB3"/>
<evidence type="ECO:0000313" key="2">
    <source>
        <dbReference type="EMBL" id="SBS80427.1"/>
    </source>
</evidence>
<protein>
    <submittedName>
        <fullName evidence="1">Uncharacterized protein</fullName>
    </submittedName>
</protein>